<dbReference type="EMBL" id="CAVMJV010000061">
    <property type="protein sequence ID" value="CAK5086587.1"/>
    <property type="molecule type" value="Genomic_DNA"/>
</dbReference>
<protein>
    <submittedName>
        <fullName evidence="1">Uncharacterized protein</fullName>
    </submittedName>
</protein>
<organism evidence="1 2">
    <name type="scientific">Meloidogyne enterolobii</name>
    <name type="common">Root-knot nematode worm</name>
    <name type="synonym">Meloidogyne mayaguensis</name>
    <dbReference type="NCBI Taxonomy" id="390850"/>
    <lineage>
        <taxon>Eukaryota</taxon>
        <taxon>Metazoa</taxon>
        <taxon>Ecdysozoa</taxon>
        <taxon>Nematoda</taxon>
        <taxon>Chromadorea</taxon>
        <taxon>Rhabditida</taxon>
        <taxon>Tylenchina</taxon>
        <taxon>Tylenchomorpha</taxon>
        <taxon>Tylenchoidea</taxon>
        <taxon>Meloidogynidae</taxon>
        <taxon>Meloidogyninae</taxon>
        <taxon>Meloidogyne</taxon>
    </lineage>
</organism>
<sequence>MAEISQKAEAENKKARVVVIGAVSKSAINKGDIVESEDEKEQAQEEFDVEQTASSLLVKGRMLAQTDHTKVYYRPFRKEVLILFFQSFLSLLVDERIFKHFYF</sequence>
<dbReference type="Proteomes" id="UP001497535">
    <property type="component" value="Unassembled WGS sequence"/>
</dbReference>
<proteinExistence type="predicted"/>
<comment type="caution">
    <text evidence="1">The sequence shown here is derived from an EMBL/GenBank/DDBJ whole genome shotgun (WGS) entry which is preliminary data.</text>
</comment>
<name>A0ACB1A7I3_MELEN</name>
<keyword evidence="2" id="KW-1185">Reference proteome</keyword>
<gene>
    <name evidence="1" type="ORF">MENTE1834_LOCUS34096</name>
</gene>
<accession>A0ACB1A7I3</accession>
<evidence type="ECO:0000313" key="1">
    <source>
        <dbReference type="EMBL" id="CAK5086587.1"/>
    </source>
</evidence>
<evidence type="ECO:0000313" key="2">
    <source>
        <dbReference type="Proteomes" id="UP001497535"/>
    </source>
</evidence>
<reference evidence="1" key="1">
    <citation type="submission" date="2023-11" db="EMBL/GenBank/DDBJ databases">
        <authorList>
            <person name="Poullet M."/>
        </authorList>
    </citation>
    <scope>NUCLEOTIDE SEQUENCE</scope>
    <source>
        <strain evidence="1">E1834</strain>
    </source>
</reference>